<evidence type="ECO:0000313" key="2">
    <source>
        <dbReference type="Proteomes" id="UP000199034"/>
    </source>
</evidence>
<evidence type="ECO:0000313" key="1">
    <source>
        <dbReference type="EMBL" id="SDD62997.1"/>
    </source>
</evidence>
<sequence>MFNVLGDLNWLAVVIVAVASIVLAGLWFAVVIVKPYAVALGRVGQPAPEPSVVSAVGPLVCVVVTTLTTAVLVEALDITATGDAVTFGLLVGVGYLAAMTFQIAINPNFPRPLLYGVINAPYFVITSVLGSVVMTAMR</sequence>
<dbReference type="InterPro" id="IPR013879">
    <property type="entry name" value="DUF1761"/>
</dbReference>
<reference evidence="1 2" key="1">
    <citation type="submission" date="2016-10" db="EMBL/GenBank/DDBJ databases">
        <authorList>
            <person name="de Groot N.N."/>
        </authorList>
    </citation>
    <scope>NUCLEOTIDE SEQUENCE [LARGE SCALE GENOMIC DNA]</scope>
    <source>
        <strain evidence="1 2">CGMCC 4.6858</strain>
    </source>
</reference>
<organism evidence="1 2">
    <name type="scientific">Nocardioides lianchengensis</name>
    <dbReference type="NCBI Taxonomy" id="1045774"/>
    <lineage>
        <taxon>Bacteria</taxon>
        <taxon>Bacillati</taxon>
        <taxon>Actinomycetota</taxon>
        <taxon>Actinomycetes</taxon>
        <taxon>Propionibacteriales</taxon>
        <taxon>Nocardioidaceae</taxon>
        <taxon>Nocardioides</taxon>
    </lineage>
</organism>
<dbReference type="Proteomes" id="UP000199034">
    <property type="component" value="Unassembled WGS sequence"/>
</dbReference>
<name>A0A1G6WCN5_9ACTN</name>
<accession>A0A1G6WCN5</accession>
<keyword evidence="2" id="KW-1185">Reference proteome</keyword>
<dbReference type="EMBL" id="FMZM01000009">
    <property type="protein sequence ID" value="SDD62997.1"/>
    <property type="molecule type" value="Genomic_DNA"/>
</dbReference>
<dbReference type="OrthoDB" id="2623652at2"/>
<dbReference type="Pfam" id="PF08570">
    <property type="entry name" value="DUF1761"/>
    <property type="match status" value="1"/>
</dbReference>
<dbReference type="AlphaFoldDB" id="A0A1G6WCN5"/>
<gene>
    <name evidence="1" type="ORF">SAMN05421872_109230</name>
</gene>
<dbReference type="STRING" id="1045774.SAMN05421872_109230"/>
<protein>
    <recommendedName>
        <fullName evidence="3">DUF1761 domain-containing protein</fullName>
    </recommendedName>
</protein>
<dbReference type="RefSeq" id="WP_090859093.1">
    <property type="nucleotide sequence ID" value="NZ_FMZM01000009.1"/>
</dbReference>
<proteinExistence type="predicted"/>
<evidence type="ECO:0008006" key="3">
    <source>
        <dbReference type="Google" id="ProtNLM"/>
    </source>
</evidence>